<dbReference type="CDD" id="cd15489">
    <property type="entry name" value="PHD_SF"/>
    <property type="match status" value="1"/>
</dbReference>
<dbReference type="InterPro" id="IPR001965">
    <property type="entry name" value="Znf_PHD"/>
</dbReference>
<dbReference type="GO" id="GO:0005694">
    <property type="term" value="C:chromosome"/>
    <property type="evidence" value="ECO:0007669"/>
    <property type="project" value="UniProtKB-SubCell"/>
</dbReference>
<sequence>MKNFIYRKRASERVTPSRSEQTIIDLLLMSVSCIAFLRGFFTDKFFIDDVFEIPKDPASPNLSKRDSIKIKRIKAGVSDEADMILRWIDTSVFDALHKRYLRSINLSIVLDENHPSDVYESYNFDVDYNDSSNESITFNEEVLLTPQEITKLQIFKLLKRFILLTQSLPALPPKRFLFMRLLFSDRCPTDYHVDHFTDCSDESSASIKIPLPVYHDIIANCGEVNSVHHQISTSLVSLSNLATTDFENAKIMKLDPFSISSSSYYNVSNKVPEVIDSQVSQITKDLYTVVKNYDAKIHDGFTQIPSVQESEPSIECSCKSRMYLQYSSIVQCDTCYRIMHKVCYSVTSDNSRSFTCIDCLPDKRTINFVDMLIIFNIRKLITLLQHNKKTSLKSITEAAVLLGYDLNDFSSDESIQMSIVNSFSILIYQGIFSLKTHKSFSHNVFKVDVEGLICNNSKIKKGKYFLSYVTKNNHQKINKFIDPNFGKENEINNMNESVASQIGDETIVEDTATKI</sequence>
<dbReference type="EMBL" id="KV454006">
    <property type="protein sequence ID" value="ODQ44542.1"/>
    <property type="molecule type" value="Genomic_DNA"/>
</dbReference>
<evidence type="ECO:0000256" key="6">
    <source>
        <dbReference type="ARBA" id="ARBA00022833"/>
    </source>
</evidence>
<feature type="domain" description="HORMA" evidence="9">
    <location>
        <begin position="17"/>
        <end position="235"/>
    </location>
</feature>
<dbReference type="STRING" id="763406.A0A1E3NEJ5"/>
<dbReference type="InterPro" id="IPR003511">
    <property type="entry name" value="HORMA_dom"/>
</dbReference>
<dbReference type="PROSITE" id="PS50815">
    <property type="entry name" value="HORMA"/>
    <property type="match status" value="1"/>
</dbReference>
<dbReference type="Pfam" id="PF02301">
    <property type="entry name" value="HORMA"/>
    <property type="match status" value="1"/>
</dbReference>
<evidence type="ECO:0000256" key="2">
    <source>
        <dbReference type="ARBA" id="ARBA00004286"/>
    </source>
</evidence>
<evidence type="ECO:0000256" key="5">
    <source>
        <dbReference type="ARBA" id="ARBA00022771"/>
    </source>
</evidence>
<dbReference type="InterPro" id="IPR036570">
    <property type="entry name" value="HORMA_dom_sf"/>
</dbReference>
<protein>
    <recommendedName>
        <fullName evidence="9">HORMA domain-containing protein</fullName>
    </recommendedName>
</protein>
<keyword evidence="6" id="KW-0862">Zinc</keyword>
<proteinExistence type="predicted"/>
<reference evidence="10 11" key="1">
    <citation type="journal article" date="2016" name="Proc. Natl. Acad. Sci. U.S.A.">
        <title>Comparative genomics of biotechnologically important yeasts.</title>
        <authorList>
            <person name="Riley R."/>
            <person name="Haridas S."/>
            <person name="Wolfe K.H."/>
            <person name="Lopes M.R."/>
            <person name="Hittinger C.T."/>
            <person name="Goeker M."/>
            <person name="Salamov A.A."/>
            <person name="Wisecaver J.H."/>
            <person name="Long T.M."/>
            <person name="Calvey C.H."/>
            <person name="Aerts A.L."/>
            <person name="Barry K.W."/>
            <person name="Choi C."/>
            <person name="Clum A."/>
            <person name="Coughlan A.Y."/>
            <person name="Deshpande S."/>
            <person name="Douglass A.P."/>
            <person name="Hanson S.J."/>
            <person name="Klenk H.-P."/>
            <person name="LaButti K.M."/>
            <person name="Lapidus A."/>
            <person name="Lindquist E.A."/>
            <person name="Lipzen A.M."/>
            <person name="Meier-Kolthoff J.P."/>
            <person name="Ohm R.A."/>
            <person name="Otillar R.P."/>
            <person name="Pangilinan J.L."/>
            <person name="Peng Y."/>
            <person name="Rokas A."/>
            <person name="Rosa C.A."/>
            <person name="Scheuner C."/>
            <person name="Sibirny A.A."/>
            <person name="Slot J.C."/>
            <person name="Stielow J.B."/>
            <person name="Sun H."/>
            <person name="Kurtzman C.P."/>
            <person name="Blackwell M."/>
            <person name="Grigoriev I.V."/>
            <person name="Jeffries T.W."/>
        </authorList>
    </citation>
    <scope>NUCLEOTIDE SEQUENCE [LARGE SCALE GENOMIC DNA]</scope>
    <source>
        <strain evidence="10 11">NRRL Y-2026</strain>
    </source>
</reference>
<evidence type="ECO:0000313" key="11">
    <source>
        <dbReference type="Proteomes" id="UP000094455"/>
    </source>
</evidence>
<name>A0A1E3NEJ5_9ASCO</name>
<dbReference type="AlphaFoldDB" id="A0A1E3NEJ5"/>
<evidence type="ECO:0000256" key="3">
    <source>
        <dbReference type="ARBA" id="ARBA00022454"/>
    </source>
</evidence>
<dbReference type="SUPFAM" id="SSF57903">
    <property type="entry name" value="FYVE/PHD zinc finger"/>
    <property type="match status" value="1"/>
</dbReference>
<keyword evidence="11" id="KW-1185">Reference proteome</keyword>
<evidence type="ECO:0000256" key="8">
    <source>
        <dbReference type="ARBA" id="ARBA00023254"/>
    </source>
</evidence>
<dbReference type="GO" id="GO:0007130">
    <property type="term" value="P:synaptonemal complex assembly"/>
    <property type="evidence" value="ECO:0007669"/>
    <property type="project" value="TreeGrafter"/>
</dbReference>
<dbReference type="OrthoDB" id="1928087at2759"/>
<evidence type="ECO:0000256" key="7">
    <source>
        <dbReference type="ARBA" id="ARBA00023242"/>
    </source>
</evidence>
<organism evidence="10 11">
    <name type="scientific">Pichia membranifaciens NRRL Y-2026</name>
    <dbReference type="NCBI Taxonomy" id="763406"/>
    <lineage>
        <taxon>Eukaryota</taxon>
        <taxon>Fungi</taxon>
        <taxon>Dikarya</taxon>
        <taxon>Ascomycota</taxon>
        <taxon>Saccharomycotina</taxon>
        <taxon>Pichiomycetes</taxon>
        <taxon>Pichiales</taxon>
        <taxon>Pichiaceae</taxon>
        <taxon>Pichia</taxon>
    </lineage>
</organism>
<dbReference type="SUPFAM" id="SSF56019">
    <property type="entry name" value="The spindle assembly checkpoint protein mad2"/>
    <property type="match status" value="1"/>
</dbReference>
<dbReference type="RefSeq" id="XP_019015655.1">
    <property type="nucleotide sequence ID" value="XM_019164726.1"/>
</dbReference>
<keyword evidence="7" id="KW-0539">Nucleus</keyword>
<dbReference type="Gene3D" id="3.30.40.10">
    <property type="entry name" value="Zinc/RING finger domain, C3HC4 (zinc finger)"/>
    <property type="match status" value="1"/>
</dbReference>
<keyword evidence="5" id="KW-0863">Zinc-finger</keyword>
<dbReference type="InterPro" id="IPR011011">
    <property type="entry name" value="Znf_FYVE_PHD"/>
</dbReference>
<dbReference type="Gene3D" id="3.30.900.10">
    <property type="entry name" value="HORMA domain"/>
    <property type="match status" value="1"/>
</dbReference>
<dbReference type="InterPro" id="IPR013083">
    <property type="entry name" value="Znf_RING/FYVE/PHD"/>
</dbReference>
<dbReference type="Proteomes" id="UP000094455">
    <property type="component" value="Unassembled WGS sequence"/>
</dbReference>
<dbReference type="GO" id="GO:0005634">
    <property type="term" value="C:nucleus"/>
    <property type="evidence" value="ECO:0007669"/>
    <property type="project" value="UniProtKB-SubCell"/>
</dbReference>
<keyword evidence="3" id="KW-0158">Chromosome</keyword>
<dbReference type="SMART" id="SM00249">
    <property type="entry name" value="PHD"/>
    <property type="match status" value="1"/>
</dbReference>
<dbReference type="PANTHER" id="PTHR48225:SF7">
    <property type="entry name" value="MEIOSIS-SPECIFIC PROTEIN HOP1"/>
    <property type="match status" value="1"/>
</dbReference>
<evidence type="ECO:0000313" key="10">
    <source>
        <dbReference type="EMBL" id="ODQ44542.1"/>
    </source>
</evidence>
<dbReference type="InterPro" id="IPR051294">
    <property type="entry name" value="HORMA_MeioticProgression"/>
</dbReference>
<evidence type="ECO:0000256" key="1">
    <source>
        <dbReference type="ARBA" id="ARBA00004123"/>
    </source>
</evidence>
<comment type="subcellular location">
    <subcellularLocation>
        <location evidence="2">Chromosome</location>
    </subcellularLocation>
    <subcellularLocation>
        <location evidence="1">Nucleus</location>
    </subcellularLocation>
</comment>
<keyword evidence="4" id="KW-0479">Metal-binding</keyword>
<evidence type="ECO:0000259" key="9">
    <source>
        <dbReference type="PROSITE" id="PS50815"/>
    </source>
</evidence>
<dbReference type="GeneID" id="30181413"/>
<accession>A0A1E3NEJ5</accession>
<dbReference type="GO" id="GO:0008270">
    <property type="term" value="F:zinc ion binding"/>
    <property type="evidence" value="ECO:0007669"/>
    <property type="project" value="UniProtKB-KW"/>
</dbReference>
<dbReference type="GO" id="GO:0051598">
    <property type="term" value="P:meiotic recombination checkpoint signaling"/>
    <property type="evidence" value="ECO:0007669"/>
    <property type="project" value="TreeGrafter"/>
</dbReference>
<gene>
    <name evidence="10" type="ORF">PICMEDRAFT_74274</name>
</gene>
<dbReference type="PANTHER" id="PTHR48225">
    <property type="entry name" value="HORMA DOMAIN-CONTAINING PROTEIN 1"/>
    <property type="match status" value="1"/>
</dbReference>
<evidence type="ECO:0000256" key="4">
    <source>
        <dbReference type="ARBA" id="ARBA00022723"/>
    </source>
</evidence>
<keyword evidence="8" id="KW-0469">Meiosis</keyword>